<evidence type="ECO:0000259" key="9">
    <source>
        <dbReference type="Pfam" id="PF05209"/>
    </source>
</evidence>
<dbReference type="Proteomes" id="UP000503004">
    <property type="component" value="Chromosome"/>
</dbReference>
<dbReference type="PANTHER" id="PTHR34108">
    <property type="entry name" value="SEPTUM SITE-DETERMINING PROTEIN MINC"/>
    <property type="match status" value="1"/>
</dbReference>
<evidence type="ECO:0000256" key="1">
    <source>
        <dbReference type="ARBA" id="ARBA00006291"/>
    </source>
</evidence>
<dbReference type="GO" id="GO:0051302">
    <property type="term" value="P:regulation of cell division"/>
    <property type="evidence" value="ECO:0007669"/>
    <property type="project" value="InterPro"/>
</dbReference>
<dbReference type="Pfam" id="PF03775">
    <property type="entry name" value="MinC_C"/>
    <property type="match status" value="1"/>
</dbReference>
<feature type="domain" description="Septum formation inhibitor MinC C-terminal" evidence="8">
    <location>
        <begin position="143"/>
        <end position="243"/>
    </location>
</feature>
<dbReference type="SUPFAM" id="SSF63848">
    <property type="entry name" value="Cell-division inhibitor MinC, C-terminal domain"/>
    <property type="match status" value="1"/>
</dbReference>
<comment type="function">
    <text evidence="5 6">Cell division inhibitor that blocks the formation of polar Z ring septums. Rapidly oscillates between the poles of the cell to destabilize FtsZ filaments that have formed before they mature into polar Z rings. Prevents FtsZ polymerization.</text>
</comment>
<dbReference type="RefSeq" id="WP_169601859.1">
    <property type="nucleotide sequence ID" value="NZ_CP046565.1"/>
</dbReference>
<keyword evidence="11" id="KW-1185">Reference proteome</keyword>
<sequence length="246" mass="26178">MLDSSQAHDTPFEIRAGSFNLPVLKLISDNADAIADLLAARVRQAPDFFRHAPVILDLHELAGRDQVPDFDALLEVLRESGLTPVGVRGGDAEQNAAADAAGLALLSEGKHHESHPAAPAAPAVEHSQPVHEAVRPARPGTKIIDQPIRSGQRVYANDGDLVVIATVSPGAELMADGNIHVYGSLRGRAMAGVKGDLDARIFCMDLQAELIAIGGHYKISENLDGAVRGRPVQIMLRDNALIIQNL</sequence>
<dbReference type="PANTHER" id="PTHR34108:SF1">
    <property type="entry name" value="SEPTUM SITE-DETERMINING PROTEIN MINC"/>
    <property type="match status" value="1"/>
</dbReference>
<dbReference type="HAMAP" id="MF_00267">
    <property type="entry name" value="MinC"/>
    <property type="match status" value="1"/>
</dbReference>
<evidence type="ECO:0000313" key="10">
    <source>
        <dbReference type="EMBL" id="QJD28883.1"/>
    </source>
</evidence>
<evidence type="ECO:0000259" key="8">
    <source>
        <dbReference type="Pfam" id="PF03775"/>
    </source>
</evidence>
<feature type="domain" description="Septum formation inhibitor MinC N-terminal" evidence="9">
    <location>
        <begin position="12"/>
        <end position="84"/>
    </location>
</feature>
<dbReference type="AlphaFoldDB" id="A0A858Q505"/>
<reference evidence="11" key="1">
    <citation type="submission" date="2019-12" db="EMBL/GenBank/DDBJ databases">
        <authorList>
            <person name="Awala S.I."/>
            <person name="Rhee S.K."/>
        </authorList>
    </citation>
    <scope>NUCLEOTIDE SEQUENCE [LARGE SCALE GENOMIC DNA]</scope>
    <source>
        <strain evidence="11">IM1</strain>
    </source>
</reference>
<evidence type="ECO:0000256" key="7">
    <source>
        <dbReference type="SAM" id="MobiDB-lite"/>
    </source>
</evidence>
<dbReference type="GO" id="GO:1901891">
    <property type="term" value="P:regulation of cell septum assembly"/>
    <property type="evidence" value="ECO:0007669"/>
    <property type="project" value="InterPro"/>
</dbReference>
<dbReference type="InterPro" id="IPR005526">
    <property type="entry name" value="Septum_form_inhib_MinC_C"/>
</dbReference>
<evidence type="ECO:0000256" key="4">
    <source>
        <dbReference type="ARBA" id="ARBA00023306"/>
    </source>
</evidence>
<organism evidence="10 11">
    <name type="scientific">Methylococcus geothermalis</name>
    <dbReference type="NCBI Taxonomy" id="2681310"/>
    <lineage>
        <taxon>Bacteria</taxon>
        <taxon>Pseudomonadati</taxon>
        <taxon>Pseudomonadota</taxon>
        <taxon>Gammaproteobacteria</taxon>
        <taxon>Methylococcales</taxon>
        <taxon>Methylococcaceae</taxon>
        <taxon>Methylococcus</taxon>
    </lineage>
</organism>
<comment type="similarity">
    <text evidence="1 6">Belongs to the MinC family.</text>
</comment>
<evidence type="ECO:0000256" key="5">
    <source>
        <dbReference type="ARBA" id="ARBA00025606"/>
    </source>
</evidence>
<evidence type="ECO:0000256" key="6">
    <source>
        <dbReference type="HAMAP-Rule" id="MF_00267"/>
    </source>
</evidence>
<dbReference type="InterPro" id="IPR007874">
    <property type="entry name" value="MinC_N"/>
</dbReference>
<proteinExistence type="inferred from homology"/>
<dbReference type="InterPro" id="IPR013033">
    <property type="entry name" value="MinC"/>
</dbReference>
<keyword evidence="2 6" id="KW-0132">Cell division</keyword>
<keyword evidence="4 6" id="KW-0131">Cell cycle</keyword>
<dbReference type="Pfam" id="PF05209">
    <property type="entry name" value="MinC_N"/>
    <property type="match status" value="1"/>
</dbReference>
<keyword evidence="3 6" id="KW-0717">Septation</keyword>
<dbReference type="KEGG" id="metu:GNH96_02150"/>
<dbReference type="GO" id="GO:0000902">
    <property type="term" value="P:cell morphogenesis"/>
    <property type="evidence" value="ECO:0007669"/>
    <property type="project" value="InterPro"/>
</dbReference>
<dbReference type="InterPro" id="IPR016098">
    <property type="entry name" value="CAP/MinC_C"/>
</dbReference>
<dbReference type="NCBIfam" id="TIGR01222">
    <property type="entry name" value="minC"/>
    <property type="match status" value="1"/>
</dbReference>
<evidence type="ECO:0000313" key="11">
    <source>
        <dbReference type="Proteomes" id="UP000503004"/>
    </source>
</evidence>
<evidence type="ECO:0000256" key="3">
    <source>
        <dbReference type="ARBA" id="ARBA00023210"/>
    </source>
</evidence>
<dbReference type="EMBL" id="CP046565">
    <property type="protein sequence ID" value="QJD28883.1"/>
    <property type="molecule type" value="Genomic_DNA"/>
</dbReference>
<accession>A0A858Q505</accession>
<name>A0A858Q505_9GAMM</name>
<dbReference type="InterPro" id="IPR036145">
    <property type="entry name" value="MinC_C_sf"/>
</dbReference>
<evidence type="ECO:0000256" key="2">
    <source>
        <dbReference type="ARBA" id="ARBA00022618"/>
    </source>
</evidence>
<dbReference type="Gene3D" id="3.30.70.260">
    <property type="match status" value="1"/>
</dbReference>
<dbReference type="Gene3D" id="2.160.20.70">
    <property type="match status" value="1"/>
</dbReference>
<gene>
    <name evidence="6 10" type="primary">minC</name>
    <name evidence="10" type="ORF">GNH96_02150</name>
</gene>
<protein>
    <recommendedName>
        <fullName evidence="6">Probable septum site-determining protein MinC</fullName>
    </recommendedName>
</protein>
<feature type="region of interest" description="Disordered" evidence="7">
    <location>
        <begin position="109"/>
        <end position="129"/>
    </location>
</feature>
<comment type="subunit">
    <text evidence="6">Interacts with MinD and FtsZ.</text>
</comment>
<dbReference type="GO" id="GO:0000917">
    <property type="term" value="P:division septum assembly"/>
    <property type="evidence" value="ECO:0007669"/>
    <property type="project" value="UniProtKB-KW"/>
</dbReference>